<dbReference type="InterPro" id="IPR015967">
    <property type="entry name" value="Rcmb_RecR_Znf"/>
</dbReference>
<dbReference type="STRING" id="1189621.A3SI_07559"/>
<keyword evidence="6 7" id="KW-0234">DNA repair</keyword>
<keyword evidence="2 7" id="KW-0227">DNA damage</keyword>
<keyword evidence="3 7" id="KW-0863">Zinc-finger</keyword>
<evidence type="ECO:0000256" key="5">
    <source>
        <dbReference type="ARBA" id="ARBA00023172"/>
    </source>
</evidence>
<dbReference type="PANTHER" id="PTHR30446:SF0">
    <property type="entry name" value="RECOMBINATION PROTEIN RECR"/>
    <property type="match status" value="1"/>
</dbReference>
<accession>I5C5N1</accession>
<comment type="function">
    <text evidence="7">May play a role in DNA repair. It seems to be involved in an RecBC-independent recombinational process of DNA repair. It may act with RecF and RecO.</text>
</comment>
<dbReference type="Pfam" id="PF21175">
    <property type="entry name" value="RecR_C"/>
    <property type="match status" value="1"/>
</dbReference>
<protein>
    <recommendedName>
        <fullName evidence="7">Recombination protein RecR</fullName>
    </recommendedName>
</protein>
<keyword evidence="1 7" id="KW-0479">Metal-binding</keyword>
<dbReference type="PANTHER" id="PTHR30446">
    <property type="entry name" value="RECOMBINATION PROTEIN RECR"/>
    <property type="match status" value="1"/>
</dbReference>
<dbReference type="InterPro" id="IPR006171">
    <property type="entry name" value="TOPRIM_dom"/>
</dbReference>
<evidence type="ECO:0000313" key="10">
    <source>
        <dbReference type="Proteomes" id="UP000005551"/>
    </source>
</evidence>
<evidence type="ECO:0000256" key="4">
    <source>
        <dbReference type="ARBA" id="ARBA00022833"/>
    </source>
</evidence>
<dbReference type="Pfam" id="PF13662">
    <property type="entry name" value="Toprim_4"/>
    <property type="match status" value="1"/>
</dbReference>
<dbReference type="InterPro" id="IPR034137">
    <property type="entry name" value="TOPRIM_RecR"/>
</dbReference>
<reference evidence="9 10" key="1">
    <citation type="submission" date="2012-05" db="EMBL/GenBank/DDBJ databases">
        <title>Genome sequence of Nitritalea halalkaliphila LW7.</title>
        <authorList>
            <person name="Jangir P.K."/>
            <person name="Singh A."/>
            <person name="Shivaji S."/>
            <person name="Sharma R."/>
        </authorList>
    </citation>
    <scope>NUCLEOTIDE SEQUENCE [LARGE SCALE GENOMIC DNA]</scope>
    <source>
        <strain evidence="9 10">LW7</strain>
    </source>
</reference>
<dbReference type="PROSITE" id="PS50880">
    <property type="entry name" value="TOPRIM"/>
    <property type="match status" value="1"/>
</dbReference>
<evidence type="ECO:0000256" key="6">
    <source>
        <dbReference type="ARBA" id="ARBA00023204"/>
    </source>
</evidence>
<organism evidence="9 10">
    <name type="scientific">Nitritalea halalkaliphila LW7</name>
    <dbReference type="NCBI Taxonomy" id="1189621"/>
    <lineage>
        <taxon>Bacteria</taxon>
        <taxon>Pseudomonadati</taxon>
        <taxon>Bacteroidota</taxon>
        <taxon>Cytophagia</taxon>
        <taxon>Cytophagales</taxon>
        <taxon>Cyclobacteriaceae</taxon>
        <taxon>Nitritalea</taxon>
    </lineage>
</organism>
<feature type="domain" description="Toprim" evidence="8">
    <location>
        <begin position="81"/>
        <end position="177"/>
    </location>
</feature>
<evidence type="ECO:0000313" key="9">
    <source>
        <dbReference type="EMBL" id="EIM77133.1"/>
    </source>
</evidence>
<evidence type="ECO:0000256" key="3">
    <source>
        <dbReference type="ARBA" id="ARBA00022771"/>
    </source>
</evidence>
<dbReference type="RefSeq" id="WP_009054390.1">
    <property type="nucleotide sequence ID" value="NZ_AJYA01000016.1"/>
</dbReference>
<dbReference type="PROSITE" id="PS01300">
    <property type="entry name" value="RECR"/>
    <property type="match status" value="1"/>
</dbReference>
<dbReference type="EMBL" id="AJYA01000016">
    <property type="protein sequence ID" value="EIM77133.1"/>
    <property type="molecule type" value="Genomic_DNA"/>
</dbReference>
<dbReference type="Gene3D" id="1.10.8.420">
    <property type="entry name" value="RecR Domain 1"/>
    <property type="match status" value="1"/>
</dbReference>
<evidence type="ECO:0000259" key="8">
    <source>
        <dbReference type="PROSITE" id="PS50880"/>
    </source>
</evidence>
<dbReference type="CDD" id="cd01025">
    <property type="entry name" value="TOPRIM_recR"/>
    <property type="match status" value="1"/>
</dbReference>
<dbReference type="InterPro" id="IPR023627">
    <property type="entry name" value="Rcmb_RecR"/>
</dbReference>
<dbReference type="AlphaFoldDB" id="I5C5N1"/>
<dbReference type="Gene3D" id="6.10.250.240">
    <property type="match status" value="1"/>
</dbReference>
<dbReference type="Pfam" id="PF21176">
    <property type="entry name" value="RecR_HhH"/>
    <property type="match status" value="1"/>
</dbReference>
<keyword evidence="4 7" id="KW-0862">Zinc</keyword>
<dbReference type="GO" id="GO:0006281">
    <property type="term" value="P:DNA repair"/>
    <property type="evidence" value="ECO:0007669"/>
    <property type="project" value="UniProtKB-UniRule"/>
</dbReference>
<evidence type="ECO:0000256" key="7">
    <source>
        <dbReference type="HAMAP-Rule" id="MF_00017"/>
    </source>
</evidence>
<evidence type="ECO:0000256" key="1">
    <source>
        <dbReference type="ARBA" id="ARBA00022723"/>
    </source>
</evidence>
<dbReference type="GO" id="GO:0006310">
    <property type="term" value="P:DNA recombination"/>
    <property type="evidence" value="ECO:0007669"/>
    <property type="project" value="UniProtKB-UniRule"/>
</dbReference>
<dbReference type="NCBIfam" id="TIGR00615">
    <property type="entry name" value="recR"/>
    <property type="match status" value="1"/>
</dbReference>
<dbReference type="PATRIC" id="fig|1189621.3.peg.1578"/>
<keyword evidence="10" id="KW-1185">Reference proteome</keyword>
<comment type="similarity">
    <text evidence="7">Belongs to the RecR family.</text>
</comment>
<feature type="zinc finger region" description="C4-type" evidence="7">
    <location>
        <begin position="58"/>
        <end position="73"/>
    </location>
</feature>
<name>I5C5N1_9BACT</name>
<dbReference type="Proteomes" id="UP000005551">
    <property type="component" value="Unassembled WGS sequence"/>
</dbReference>
<gene>
    <name evidence="7 9" type="primary">recR</name>
    <name evidence="9" type="ORF">A3SI_07559</name>
</gene>
<dbReference type="InterPro" id="IPR000093">
    <property type="entry name" value="DNA_Rcmb_RecR"/>
</dbReference>
<keyword evidence="5 7" id="KW-0233">DNA recombination</keyword>
<comment type="caution">
    <text evidence="9">The sequence shown here is derived from an EMBL/GenBank/DDBJ whole genome shotgun (WGS) entry which is preliminary data.</text>
</comment>
<dbReference type="Pfam" id="PF02132">
    <property type="entry name" value="RecR_ZnF"/>
    <property type="match status" value="1"/>
</dbReference>
<dbReference type="OrthoDB" id="9802672at2"/>
<dbReference type="GO" id="GO:0003677">
    <property type="term" value="F:DNA binding"/>
    <property type="evidence" value="ECO:0007669"/>
    <property type="project" value="UniProtKB-UniRule"/>
</dbReference>
<sequence length="204" mass="22235">MNYPSKLIEQAVLEISKLPGIGKKTALRLALHLLKQNEQTVEGLTGALSRLKKETRYCERCHNLSDGPLCTVCASPSRQENVICVVAEVPDLIAIENTGQYRGTYHVLGGILSPMHGIGPEELQVASLLERVKSAGEEMEIIFALPSTMDGDTTSFYLMKLLKPFGVNISTVARGIPIGGELEYTDEVTLGRSILARVKYDFGG</sequence>
<dbReference type="GO" id="GO:0008270">
    <property type="term" value="F:zinc ion binding"/>
    <property type="evidence" value="ECO:0007669"/>
    <property type="project" value="UniProtKB-KW"/>
</dbReference>
<dbReference type="HAMAP" id="MF_00017">
    <property type="entry name" value="RecR"/>
    <property type="match status" value="1"/>
</dbReference>
<dbReference type="Gene3D" id="3.40.1360.10">
    <property type="match status" value="1"/>
</dbReference>
<dbReference type="SMART" id="SM00493">
    <property type="entry name" value="TOPRIM"/>
    <property type="match status" value="1"/>
</dbReference>
<dbReference type="SUPFAM" id="SSF111304">
    <property type="entry name" value="Recombination protein RecR"/>
    <property type="match status" value="1"/>
</dbReference>
<evidence type="ECO:0000256" key="2">
    <source>
        <dbReference type="ARBA" id="ARBA00022763"/>
    </source>
</evidence>
<proteinExistence type="inferred from homology"/>